<dbReference type="Proteomes" id="UP000604066">
    <property type="component" value="Unassembled WGS sequence"/>
</dbReference>
<dbReference type="InterPro" id="IPR053712">
    <property type="entry name" value="Bac_CellDiv_Activator"/>
</dbReference>
<keyword evidence="10" id="KW-0175">Coiled coil</keyword>
<keyword evidence="12" id="KW-1185">Reference proteome</keyword>
<dbReference type="Pfam" id="PF05164">
    <property type="entry name" value="ZapA"/>
    <property type="match status" value="1"/>
</dbReference>
<feature type="coiled-coil region" evidence="10">
    <location>
        <begin position="21"/>
        <end position="82"/>
    </location>
</feature>
<gene>
    <name evidence="11" type="ORF">HDG70_002086</name>
</gene>
<comment type="subunit">
    <text evidence="8">Homodimer. Interacts with FtsZ.</text>
</comment>
<protein>
    <recommendedName>
        <fullName evidence="2">Cell division protein ZapA</fullName>
    </recommendedName>
    <alternativeName>
        <fullName evidence="9">Z ring-associated protein ZapA</fullName>
    </alternativeName>
</protein>
<evidence type="ECO:0000256" key="3">
    <source>
        <dbReference type="ARBA" id="ARBA00022490"/>
    </source>
</evidence>
<evidence type="ECO:0000256" key="8">
    <source>
        <dbReference type="ARBA" id="ARBA00026068"/>
    </source>
</evidence>
<name>A0ABX2RBB7_9THEO</name>
<dbReference type="EMBL" id="JACCBS010000003">
    <property type="protein sequence ID" value="NYE58335.1"/>
    <property type="molecule type" value="Genomic_DNA"/>
</dbReference>
<dbReference type="InterPro" id="IPR036192">
    <property type="entry name" value="Cell_div_ZapA-like_sf"/>
</dbReference>
<reference evidence="11 12" key="1">
    <citation type="submission" date="2020-07" db="EMBL/GenBank/DDBJ databases">
        <title>Genomic Encyclopedia of Type Strains, Phase III (KMG-III): the genomes of soil and plant-associated and newly described type strains.</title>
        <authorList>
            <person name="Whitman W."/>
        </authorList>
    </citation>
    <scope>NUCLEOTIDE SEQUENCE [LARGE SCALE GENOMIC DNA]</scope>
    <source>
        <strain evidence="11 12">DSM 11255</strain>
    </source>
</reference>
<dbReference type="InterPro" id="IPR007838">
    <property type="entry name" value="Cell_div_ZapA-like"/>
</dbReference>
<accession>A0ABX2RBB7</accession>
<evidence type="ECO:0000256" key="6">
    <source>
        <dbReference type="ARBA" id="ARBA00023306"/>
    </source>
</evidence>
<comment type="caution">
    <text evidence="11">The sequence shown here is derived from an EMBL/GenBank/DDBJ whole genome shotgun (WGS) entry which is preliminary data.</text>
</comment>
<keyword evidence="5" id="KW-0717">Septation</keyword>
<keyword evidence="6" id="KW-0131">Cell cycle</keyword>
<evidence type="ECO:0000256" key="9">
    <source>
        <dbReference type="ARBA" id="ARBA00033158"/>
    </source>
</evidence>
<evidence type="ECO:0000256" key="10">
    <source>
        <dbReference type="SAM" id="Coils"/>
    </source>
</evidence>
<comment type="subcellular location">
    <subcellularLocation>
        <location evidence="1">Cytoplasm</location>
    </subcellularLocation>
</comment>
<evidence type="ECO:0000256" key="2">
    <source>
        <dbReference type="ARBA" id="ARBA00015195"/>
    </source>
</evidence>
<dbReference type="SUPFAM" id="SSF102829">
    <property type="entry name" value="Cell division protein ZapA-like"/>
    <property type="match status" value="1"/>
</dbReference>
<dbReference type="Gene3D" id="6.10.250.790">
    <property type="match status" value="1"/>
</dbReference>
<evidence type="ECO:0000256" key="1">
    <source>
        <dbReference type="ARBA" id="ARBA00004496"/>
    </source>
</evidence>
<dbReference type="PANTHER" id="PTHR34981:SF1">
    <property type="entry name" value="CELL DIVISION PROTEIN ZAPA"/>
    <property type="match status" value="1"/>
</dbReference>
<evidence type="ECO:0000256" key="5">
    <source>
        <dbReference type="ARBA" id="ARBA00023210"/>
    </source>
</evidence>
<keyword evidence="4" id="KW-0132">Cell division</keyword>
<keyword evidence="3" id="KW-0963">Cytoplasm</keyword>
<evidence type="ECO:0000313" key="11">
    <source>
        <dbReference type="EMBL" id="NYE58335.1"/>
    </source>
</evidence>
<dbReference type="RefSeq" id="WP_028052646.1">
    <property type="nucleotide sequence ID" value="NZ_ATYG01000025.1"/>
</dbReference>
<organism evidence="11 12">
    <name type="scientific">Carboxydothermus ferrireducens DSM 11255</name>
    <dbReference type="NCBI Taxonomy" id="1119529"/>
    <lineage>
        <taxon>Bacteria</taxon>
        <taxon>Bacillati</taxon>
        <taxon>Bacillota</taxon>
        <taxon>Clostridia</taxon>
        <taxon>Thermoanaerobacterales</taxon>
        <taxon>Thermoanaerobacteraceae</taxon>
        <taxon>Carboxydothermus</taxon>
    </lineage>
</organism>
<comment type="function">
    <text evidence="7">Activator of cell division through the inhibition of FtsZ GTPase activity, therefore promoting FtsZ assembly into bundles of protofilaments necessary for the formation of the division Z ring. It is recruited early at mid-cell but it is not essential for cell division.</text>
</comment>
<sequence length="84" mass="10235">MKRIEVEIDGEKYYLKSELPEEEVVELARNLDERIRELKEKYPKLPWHWNYVLLGLTLEKELKDLKQKYDQLASVLNEESRDKE</sequence>
<dbReference type="PANTHER" id="PTHR34981">
    <property type="entry name" value="CELL DIVISION PROTEIN ZAPA"/>
    <property type="match status" value="1"/>
</dbReference>
<evidence type="ECO:0000313" key="12">
    <source>
        <dbReference type="Proteomes" id="UP000604066"/>
    </source>
</evidence>
<proteinExistence type="predicted"/>
<evidence type="ECO:0000256" key="7">
    <source>
        <dbReference type="ARBA" id="ARBA00024910"/>
    </source>
</evidence>
<evidence type="ECO:0000256" key="4">
    <source>
        <dbReference type="ARBA" id="ARBA00022618"/>
    </source>
</evidence>